<dbReference type="SUPFAM" id="SSF51735">
    <property type="entry name" value="NAD(P)-binding Rossmann-fold domains"/>
    <property type="match status" value="1"/>
</dbReference>
<gene>
    <name evidence="4" type="ORF">JOF56_004837</name>
</gene>
<evidence type="ECO:0000313" key="5">
    <source>
        <dbReference type="Proteomes" id="UP001519332"/>
    </source>
</evidence>
<dbReference type="Pfam" id="PF00106">
    <property type="entry name" value="adh_short"/>
    <property type="match status" value="1"/>
</dbReference>
<dbReference type="RefSeq" id="WP_209641787.1">
    <property type="nucleotide sequence ID" value="NZ_JAGINW010000001.1"/>
</dbReference>
<evidence type="ECO:0000256" key="2">
    <source>
        <dbReference type="ARBA" id="ARBA00023002"/>
    </source>
</evidence>
<proteinExistence type="inferred from homology"/>
<dbReference type="CDD" id="cd05233">
    <property type="entry name" value="SDR_c"/>
    <property type="match status" value="1"/>
</dbReference>
<dbReference type="Gene3D" id="3.40.50.720">
    <property type="entry name" value="NAD(P)-binding Rossmann-like Domain"/>
    <property type="match status" value="1"/>
</dbReference>
<dbReference type="PRINTS" id="PR00081">
    <property type="entry name" value="GDHRDH"/>
</dbReference>
<dbReference type="EMBL" id="JAGINW010000001">
    <property type="protein sequence ID" value="MBP2324452.1"/>
    <property type="molecule type" value="Genomic_DNA"/>
</dbReference>
<dbReference type="InterPro" id="IPR002347">
    <property type="entry name" value="SDR_fam"/>
</dbReference>
<protein>
    <submittedName>
        <fullName evidence="4">Short-subunit dehydrogenase</fullName>
    </submittedName>
</protein>
<dbReference type="Proteomes" id="UP001519332">
    <property type="component" value="Unassembled WGS sequence"/>
</dbReference>
<sequence length="266" mass="28660">MTPAANSAHRPLALVTGASGGIGLEIARELARRGHDLVVTGRSDRTDSAAEELRRLGVEAHAVRADLAHYDDVEQLWQQTTVLGRPLEIAVLNAGVGVGGAFADIDLAEDLKLIDLNVKSVVHLAKRVVVDMIPRRRGRILMTSSVSATLPTPYETTYGPSRAFVYMFAEALRAEVLEHGITVTALLPGATDSDFHANAGMGNTRFGDNSWKNDKRLVARQGVDALLAGKDAVVGGDRATKFAVLRNRFLPERLKAAKHARMARPS</sequence>
<dbReference type="InterPro" id="IPR057326">
    <property type="entry name" value="KR_dom"/>
</dbReference>
<evidence type="ECO:0000313" key="4">
    <source>
        <dbReference type="EMBL" id="MBP2324452.1"/>
    </source>
</evidence>
<dbReference type="SMART" id="SM00822">
    <property type="entry name" value="PKS_KR"/>
    <property type="match status" value="1"/>
</dbReference>
<comment type="caution">
    <text evidence="4">The sequence shown here is derived from an EMBL/GenBank/DDBJ whole genome shotgun (WGS) entry which is preliminary data.</text>
</comment>
<accession>A0ABS4TJ57</accession>
<organism evidence="4 5">
    <name type="scientific">Kibdelosporangium banguiense</name>
    <dbReference type="NCBI Taxonomy" id="1365924"/>
    <lineage>
        <taxon>Bacteria</taxon>
        <taxon>Bacillati</taxon>
        <taxon>Actinomycetota</taxon>
        <taxon>Actinomycetes</taxon>
        <taxon>Pseudonocardiales</taxon>
        <taxon>Pseudonocardiaceae</taxon>
        <taxon>Kibdelosporangium</taxon>
    </lineage>
</organism>
<feature type="domain" description="Ketoreductase" evidence="3">
    <location>
        <begin position="11"/>
        <end position="189"/>
    </location>
</feature>
<keyword evidence="5" id="KW-1185">Reference proteome</keyword>
<reference evidence="4 5" key="1">
    <citation type="submission" date="2021-03" db="EMBL/GenBank/DDBJ databases">
        <title>Sequencing the genomes of 1000 actinobacteria strains.</title>
        <authorList>
            <person name="Klenk H.-P."/>
        </authorList>
    </citation>
    <scope>NUCLEOTIDE SEQUENCE [LARGE SCALE GENOMIC DNA]</scope>
    <source>
        <strain evidence="4 5">DSM 46670</strain>
    </source>
</reference>
<name>A0ABS4TJ57_9PSEU</name>
<evidence type="ECO:0000259" key="3">
    <source>
        <dbReference type="SMART" id="SM00822"/>
    </source>
</evidence>
<evidence type="ECO:0000256" key="1">
    <source>
        <dbReference type="ARBA" id="ARBA00006484"/>
    </source>
</evidence>
<dbReference type="InterPro" id="IPR036291">
    <property type="entry name" value="NAD(P)-bd_dom_sf"/>
</dbReference>
<keyword evidence="2" id="KW-0560">Oxidoreductase</keyword>
<dbReference type="PANTHER" id="PTHR44196">
    <property type="entry name" value="DEHYDROGENASE/REDUCTASE SDR FAMILY MEMBER 7B"/>
    <property type="match status" value="1"/>
</dbReference>
<comment type="similarity">
    <text evidence="1">Belongs to the short-chain dehydrogenases/reductases (SDR) family.</text>
</comment>
<dbReference type="PANTHER" id="PTHR44196:SF2">
    <property type="entry name" value="SHORT-CHAIN DEHYDROGENASE-RELATED"/>
    <property type="match status" value="1"/>
</dbReference>